<gene>
    <name evidence="3" type="ORF">RIF29_16326</name>
</gene>
<dbReference type="Pfam" id="PF03097">
    <property type="entry name" value="BRO1"/>
    <property type="match status" value="1"/>
</dbReference>
<evidence type="ECO:0000313" key="3">
    <source>
        <dbReference type="EMBL" id="KAK7275217.1"/>
    </source>
</evidence>
<evidence type="ECO:0000259" key="2">
    <source>
        <dbReference type="PROSITE" id="PS51180"/>
    </source>
</evidence>
<dbReference type="PROSITE" id="PS51180">
    <property type="entry name" value="BRO1"/>
    <property type="match status" value="1"/>
</dbReference>
<dbReference type="PANTHER" id="PTHR23032">
    <property type="entry name" value="BRO1 DOMAIN-CONTAINING PROTEIN BROX"/>
    <property type="match status" value="1"/>
</dbReference>
<evidence type="ECO:0000256" key="1">
    <source>
        <dbReference type="ARBA" id="ARBA00008901"/>
    </source>
</evidence>
<dbReference type="PANTHER" id="PTHR23032:SF20">
    <property type="entry name" value="ENDOSOMAL TARGETING BRO1-LIKE DOMAIN-CONTAINING PROTEIN"/>
    <property type="match status" value="1"/>
</dbReference>
<comment type="caution">
    <text evidence="3">The sequence shown here is derived from an EMBL/GenBank/DDBJ whole genome shotgun (WGS) entry which is preliminary data.</text>
</comment>
<dbReference type="CDD" id="cd09247">
    <property type="entry name" value="BRO1_Alix_like_2"/>
    <property type="match status" value="1"/>
</dbReference>
<dbReference type="InterPro" id="IPR038499">
    <property type="entry name" value="BRO1_sf"/>
</dbReference>
<reference evidence="3 4" key="1">
    <citation type="submission" date="2024-01" db="EMBL/GenBank/DDBJ databases">
        <title>The genomes of 5 underutilized Papilionoideae crops provide insights into root nodulation and disease resistanc.</title>
        <authorList>
            <person name="Yuan L."/>
        </authorList>
    </citation>
    <scope>NUCLEOTIDE SEQUENCE [LARGE SCALE GENOMIC DNA]</scope>
    <source>
        <strain evidence="3">ZHUSHIDOU_FW_LH</strain>
        <tissue evidence="3">Leaf</tissue>
    </source>
</reference>
<proteinExistence type="inferred from homology"/>
<comment type="similarity">
    <text evidence="1">Belongs to the BROX family.</text>
</comment>
<dbReference type="AlphaFoldDB" id="A0AAN9FEV8"/>
<feature type="domain" description="BRO1" evidence="2">
    <location>
        <begin position="1"/>
        <end position="393"/>
    </location>
</feature>
<dbReference type="Gene3D" id="1.25.40.280">
    <property type="entry name" value="alix/aip1 like domains"/>
    <property type="match status" value="1"/>
</dbReference>
<dbReference type="InterPro" id="IPR038898">
    <property type="entry name" value="BROX"/>
</dbReference>
<dbReference type="Proteomes" id="UP001372338">
    <property type="component" value="Unassembled WGS sequence"/>
</dbReference>
<protein>
    <recommendedName>
        <fullName evidence="2">BRO1 domain-containing protein</fullName>
    </recommendedName>
</protein>
<dbReference type="InterPro" id="IPR004328">
    <property type="entry name" value="BRO1_dom"/>
</dbReference>
<dbReference type="EMBL" id="JAYWIO010000003">
    <property type="protein sequence ID" value="KAK7275217.1"/>
    <property type="molecule type" value="Genomic_DNA"/>
</dbReference>
<dbReference type="SMART" id="SM01041">
    <property type="entry name" value="BRO1"/>
    <property type="match status" value="1"/>
</dbReference>
<keyword evidence="4" id="KW-1185">Reference proteome</keyword>
<sequence length="393" mass="44809">MMLHYVQPSKLRTKKIVFEDIFAASDSATLEQLKELSSKRRAIEESINESRSITEAIAREMSGGRVTRCEQDIYKMEQYLPLLENLLFYVDAISTNSQMALWIAALKIRWSSALSSSSFFNFSGPNFFQIDSLRFELGMTLFLYGAILRKRALEVLSSDLVQSSNLFRQAAGIYHHLEHDVLPSLQPLLPSEKPPEALAEVSTIMSLICLAEAQAVTVRRAEEKGTSPVLLAKLHHGVALFLEEAIGILSKVVRQDRDISSRLLEFISSCKASHELKSQQYLAEQEKVNDKIGAAIGILRYALINARRNVPREESWKSIYQKQIHDASEVLRKFERENDFVLSERIPSEDELPLPEGKKIVTFIHYNPARWERELAFRTQRLAGPKFCQNYVT</sequence>
<accession>A0AAN9FEV8</accession>
<name>A0AAN9FEV8_CROPI</name>
<organism evidence="3 4">
    <name type="scientific">Crotalaria pallida</name>
    <name type="common">Smooth rattlebox</name>
    <name type="synonym">Crotalaria striata</name>
    <dbReference type="NCBI Taxonomy" id="3830"/>
    <lineage>
        <taxon>Eukaryota</taxon>
        <taxon>Viridiplantae</taxon>
        <taxon>Streptophyta</taxon>
        <taxon>Embryophyta</taxon>
        <taxon>Tracheophyta</taxon>
        <taxon>Spermatophyta</taxon>
        <taxon>Magnoliopsida</taxon>
        <taxon>eudicotyledons</taxon>
        <taxon>Gunneridae</taxon>
        <taxon>Pentapetalae</taxon>
        <taxon>rosids</taxon>
        <taxon>fabids</taxon>
        <taxon>Fabales</taxon>
        <taxon>Fabaceae</taxon>
        <taxon>Papilionoideae</taxon>
        <taxon>50 kb inversion clade</taxon>
        <taxon>genistoids sensu lato</taxon>
        <taxon>core genistoids</taxon>
        <taxon>Crotalarieae</taxon>
        <taxon>Crotalaria</taxon>
    </lineage>
</organism>
<evidence type="ECO:0000313" key="4">
    <source>
        <dbReference type="Proteomes" id="UP001372338"/>
    </source>
</evidence>